<gene>
    <name evidence="2" type="ORF">H8S00_06755</name>
</gene>
<feature type="signal peptide" evidence="1">
    <location>
        <begin position="1"/>
        <end position="26"/>
    </location>
</feature>
<keyword evidence="3" id="KW-1185">Reference proteome</keyword>
<dbReference type="InterPro" id="IPR013783">
    <property type="entry name" value="Ig-like_fold"/>
</dbReference>
<dbReference type="EMBL" id="JACOOZ010000004">
    <property type="protein sequence ID" value="MBC5667680.1"/>
    <property type="molecule type" value="Genomic_DNA"/>
</dbReference>
<dbReference type="Proteomes" id="UP000597877">
    <property type="component" value="Unassembled WGS sequence"/>
</dbReference>
<keyword evidence="1" id="KW-0732">Signal</keyword>
<protein>
    <submittedName>
        <fullName evidence="2">Uncharacterized protein</fullName>
    </submittedName>
</protein>
<evidence type="ECO:0000313" key="3">
    <source>
        <dbReference type="Proteomes" id="UP000597877"/>
    </source>
</evidence>
<evidence type="ECO:0000256" key="1">
    <source>
        <dbReference type="SAM" id="SignalP"/>
    </source>
</evidence>
<organism evidence="2 3">
    <name type="scientific">Eubacterium segne</name>
    <dbReference type="NCBI Taxonomy" id="2763045"/>
    <lineage>
        <taxon>Bacteria</taxon>
        <taxon>Bacillati</taxon>
        <taxon>Bacillota</taxon>
        <taxon>Clostridia</taxon>
        <taxon>Eubacteriales</taxon>
        <taxon>Eubacteriaceae</taxon>
        <taxon>Eubacterium</taxon>
    </lineage>
</organism>
<reference evidence="2 3" key="1">
    <citation type="submission" date="2020-08" db="EMBL/GenBank/DDBJ databases">
        <title>Genome public.</title>
        <authorList>
            <person name="Liu C."/>
            <person name="Sun Q."/>
        </authorList>
    </citation>
    <scope>NUCLEOTIDE SEQUENCE [LARGE SCALE GENOMIC DNA]</scope>
    <source>
        <strain evidence="2 3">BX4</strain>
    </source>
</reference>
<evidence type="ECO:0000313" key="2">
    <source>
        <dbReference type="EMBL" id="MBC5667680.1"/>
    </source>
</evidence>
<comment type="caution">
    <text evidence="2">The sequence shown here is derived from an EMBL/GenBank/DDBJ whole genome shotgun (WGS) entry which is preliminary data.</text>
</comment>
<proteinExistence type="predicted"/>
<dbReference type="RefSeq" id="WP_186840299.1">
    <property type="nucleotide sequence ID" value="NZ_JACOOZ010000004.1"/>
</dbReference>
<dbReference type="Gene3D" id="2.60.40.10">
    <property type="entry name" value="Immunoglobulins"/>
    <property type="match status" value="1"/>
</dbReference>
<feature type="chain" id="PRO_5045597978" evidence="1">
    <location>
        <begin position="27"/>
        <end position="286"/>
    </location>
</feature>
<sequence length="286" mass="33345">MKKFIKGNCMKRAVSLVLIVALSLSVAESIGSTKVVYAEESNLATSQLENTDTYAENVEPVKPVITLKRKNKKVTVTIKNWQENTGYQVYVKKRGKYKQIKTIKKNKYSFKFDKRKLCRVKVRAAKKVNGKTIFSDFAKKTLDYGLTNADNWSDAYKVMHKYLKNNNQYMGRKGIRCFYLLEDKGVCFIRVRDYDEPGVGNGNLYRLMCIRKTVNHNTKVRKSYNVKFEMRCDYEVPALYGKMLIMKNGKIILKIKSGKLVNKKLKIRKRYRIVLKELDEDGKLFY</sequence>
<accession>A0ABR7F4K7</accession>
<name>A0ABR7F4K7_9FIRM</name>